<dbReference type="KEGG" id="pstg:E8M01_02310"/>
<protein>
    <submittedName>
        <fullName evidence="2">Cupin fold metalloprotein, WbuC family</fullName>
    </submittedName>
</protein>
<accession>A0A4D7AU89</accession>
<evidence type="ECO:0000259" key="1">
    <source>
        <dbReference type="Pfam" id="PF19480"/>
    </source>
</evidence>
<gene>
    <name evidence="2" type="ORF">E8M01_02310</name>
</gene>
<organism evidence="2 3">
    <name type="scientific">Phreatobacter stygius</name>
    <dbReference type="NCBI Taxonomy" id="1940610"/>
    <lineage>
        <taxon>Bacteria</taxon>
        <taxon>Pseudomonadati</taxon>
        <taxon>Pseudomonadota</taxon>
        <taxon>Alphaproteobacteria</taxon>
        <taxon>Hyphomicrobiales</taxon>
        <taxon>Phreatobacteraceae</taxon>
        <taxon>Phreatobacter</taxon>
    </lineage>
</organism>
<feature type="domain" description="Cupin fold metalloprotein WbuC cupin" evidence="1">
    <location>
        <begin position="49"/>
        <end position="128"/>
    </location>
</feature>
<reference evidence="2 3" key="1">
    <citation type="submission" date="2019-04" db="EMBL/GenBank/DDBJ databases">
        <title>Phreatobacter aquaticus sp. nov.</title>
        <authorList>
            <person name="Choi A."/>
        </authorList>
    </citation>
    <scope>NUCLEOTIDE SEQUENCE [LARGE SCALE GENOMIC DNA]</scope>
    <source>
        <strain evidence="2 3">KCTC 52518</strain>
    </source>
</reference>
<evidence type="ECO:0000313" key="2">
    <source>
        <dbReference type="EMBL" id="QCI63171.1"/>
    </source>
</evidence>
<dbReference type="InterPro" id="IPR011051">
    <property type="entry name" value="RmlC_Cupin_sf"/>
</dbReference>
<dbReference type="SUPFAM" id="SSF51182">
    <property type="entry name" value="RmlC-like cupins"/>
    <property type="match status" value="1"/>
</dbReference>
<dbReference type="InterPro" id="IPR046058">
    <property type="entry name" value="WbuC_cupin"/>
</dbReference>
<keyword evidence="3" id="KW-1185">Reference proteome</keyword>
<sequence length="199" mass="22155">MFIGAGLRVYLPLREPEITNAKCSEYKETSLKQISQEVFYSNGDFLAVDSATITLLRENAARSPRRRCRLCFHADAASAQQEMLIVMHRSSYVRPHRHFGKVETLGIVEGACDALLFDEAGNVTRTINMSPAADGGSFFYRMPDRVFHTLRFRSEWLTFIETTIGPFDPAATEAATWAPPETDPVAGHAFLANLAKPAI</sequence>
<dbReference type="NCBIfam" id="TIGR04366">
    <property type="entry name" value="cupin_WbuC"/>
    <property type="match status" value="1"/>
</dbReference>
<dbReference type="EMBL" id="CP039690">
    <property type="protein sequence ID" value="QCI63171.1"/>
    <property type="molecule type" value="Genomic_DNA"/>
</dbReference>
<proteinExistence type="predicted"/>
<dbReference type="Proteomes" id="UP000298781">
    <property type="component" value="Chromosome"/>
</dbReference>
<dbReference type="OrthoDB" id="7345979at2"/>
<name>A0A4D7AU89_9HYPH</name>
<dbReference type="AlphaFoldDB" id="A0A4D7AU89"/>
<evidence type="ECO:0000313" key="3">
    <source>
        <dbReference type="Proteomes" id="UP000298781"/>
    </source>
</evidence>
<dbReference type="InterPro" id="IPR027565">
    <property type="entry name" value="Cupin_WbuC"/>
</dbReference>
<dbReference type="Pfam" id="PF19480">
    <property type="entry name" value="DUF6016"/>
    <property type="match status" value="1"/>
</dbReference>